<name>A0A8K1CU84_PYTOL</name>
<dbReference type="EMBL" id="SPLM01000001">
    <property type="protein sequence ID" value="TMW69334.1"/>
    <property type="molecule type" value="Genomic_DNA"/>
</dbReference>
<keyword evidence="1" id="KW-0479">Metal-binding</keyword>
<dbReference type="OrthoDB" id="407298at2759"/>
<dbReference type="Pfam" id="PF00305">
    <property type="entry name" value="Lipoxygenase"/>
    <property type="match status" value="1"/>
</dbReference>
<dbReference type="InterPro" id="IPR000907">
    <property type="entry name" value="LipOase"/>
</dbReference>
<dbReference type="InterPro" id="IPR013819">
    <property type="entry name" value="LipOase_C"/>
</dbReference>
<dbReference type="Gene3D" id="1.20.245.10">
    <property type="entry name" value="Lipoxygenase-1, Domain 5"/>
    <property type="match status" value="1"/>
</dbReference>
<protein>
    <recommendedName>
        <fullName evidence="5">Lipoxygenase domain-containing protein</fullName>
    </recommendedName>
</protein>
<dbReference type="GO" id="GO:0034440">
    <property type="term" value="P:lipid oxidation"/>
    <property type="evidence" value="ECO:0007669"/>
    <property type="project" value="InterPro"/>
</dbReference>
<evidence type="ECO:0000313" key="7">
    <source>
        <dbReference type="Proteomes" id="UP000794436"/>
    </source>
</evidence>
<gene>
    <name evidence="6" type="ORF">Poli38472_001490</name>
</gene>
<comment type="caution">
    <text evidence="6">The sequence shown here is derived from an EMBL/GenBank/DDBJ whole genome shotgun (WGS) entry which is preliminary data.</text>
</comment>
<feature type="signal peptide" evidence="4">
    <location>
        <begin position="1"/>
        <end position="25"/>
    </location>
</feature>
<sequence>MLHFWFHRVTVLVAVLAAHLNSVQAILSTPQPSDSAGPRAAGIAMMQTLIRNEPRTMWIGPKEYPFYDGANPRPGSLTEKIRFMEGATIMANATDYANYFSRIVMQEATAGNLTSVDKVASVYNLVTKIPKPMSTDIGDVTFGQERLTIKAMKLRLVHQDEYQDESFQLNDDQLAHLCGSDVTWSNIRGNKALFVEDYHDAAQWNDQDSPEKYVPNVVGFFCYNHELELLLPIEIRYSDTKLAYSPLDTDEEWTLAKMGLNAASVVFHQWAHMADTHAMTAPIRVEALRNMAPEHPVRALVEYHGHGDIGLELLVSLVLLSHGTPMDRSFGWGAPGSAQFLHHYLQNEASITHDLLHDIERRGLLNIPTHKYVQYGTKLYDAIYVFVKGYVATFYEDDEAVKSDFELQNWAAGCATVPHLKGFPASITSQSKLRGVLTHVLYLSGVKHHVMNSDVAWQSISIPYSSGALWKAMPQTKGEAVNLMEYAPPLNEIHTAPAGALAYLRPIPESQTWMKSYNMAPFSDEPALKATIEQFHEKLTEIDNYIEVQESMEAWPYEFLRPSKLPYYSWV</sequence>
<feature type="domain" description="Lipoxygenase" evidence="5">
    <location>
        <begin position="227"/>
        <end position="571"/>
    </location>
</feature>
<keyword evidence="3" id="KW-0560">Oxidoreductase</keyword>
<evidence type="ECO:0000256" key="3">
    <source>
        <dbReference type="ARBA" id="ARBA00023002"/>
    </source>
</evidence>
<evidence type="ECO:0000256" key="1">
    <source>
        <dbReference type="ARBA" id="ARBA00022723"/>
    </source>
</evidence>
<dbReference type="InterPro" id="IPR036226">
    <property type="entry name" value="LipOase_C_sf"/>
</dbReference>
<dbReference type="Gene3D" id="3.10.450.60">
    <property type="match status" value="1"/>
</dbReference>
<keyword evidence="7" id="KW-1185">Reference proteome</keyword>
<proteinExistence type="predicted"/>
<accession>A0A8K1CU84</accession>
<dbReference type="PANTHER" id="PTHR11771">
    <property type="entry name" value="LIPOXYGENASE"/>
    <property type="match status" value="1"/>
</dbReference>
<dbReference type="GO" id="GO:0016702">
    <property type="term" value="F:oxidoreductase activity, acting on single donors with incorporation of molecular oxygen, incorporation of two atoms of oxygen"/>
    <property type="evidence" value="ECO:0007669"/>
    <property type="project" value="InterPro"/>
</dbReference>
<evidence type="ECO:0000256" key="2">
    <source>
        <dbReference type="ARBA" id="ARBA00022964"/>
    </source>
</evidence>
<evidence type="ECO:0000256" key="4">
    <source>
        <dbReference type="SAM" id="SignalP"/>
    </source>
</evidence>
<dbReference type="GO" id="GO:0046872">
    <property type="term" value="F:metal ion binding"/>
    <property type="evidence" value="ECO:0007669"/>
    <property type="project" value="UniProtKB-KW"/>
</dbReference>
<keyword evidence="2" id="KW-0223">Dioxygenase</keyword>
<dbReference type="SUPFAM" id="SSF48484">
    <property type="entry name" value="Lipoxigenase"/>
    <property type="match status" value="1"/>
</dbReference>
<dbReference type="Proteomes" id="UP000794436">
    <property type="component" value="Unassembled WGS sequence"/>
</dbReference>
<feature type="chain" id="PRO_5035465714" description="Lipoxygenase domain-containing protein" evidence="4">
    <location>
        <begin position="26"/>
        <end position="571"/>
    </location>
</feature>
<organism evidence="6 7">
    <name type="scientific">Pythium oligandrum</name>
    <name type="common">Mycoparasitic fungus</name>
    <dbReference type="NCBI Taxonomy" id="41045"/>
    <lineage>
        <taxon>Eukaryota</taxon>
        <taxon>Sar</taxon>
        <taxon>Stramenopiles</taxon>
        <taxon>Oomycota</taxon>
        <taxon>Peronosporomycetes</taxon>
        <taxon>Pythiales</taxon>
        <taxon>Pythiaceae</taxon>
        <taxon>Pythium</taxon>
    </lineage>
</organism>
<evidence type="ECO:0000259" key="5">
    <source>
        <dbReference type="PROSITE" id="PS51393"/>
    </source>
</evidence>
<dbReference type="PROSITE" id="PS51393">
    <property type="entry name" value="LIPOXYGENASE_3"/>
    <property type="match status" value="1"/>
</dbReference>
<evidence type="ECO:0000313" key="6">
    <source>
        <dbReference type="EMBL" id="TMW69334.1"/>
    </source>
</evidence>
<reference evidence="6" key="1">
    <citation type="submission" date="2019-03" db="EMBL/GenBank/DDBJ databases">
        <title>Long read genome sequence of the mycoparasitic Pythium oligandrum ATCC 38472 isolated from sugarbeet rhizosphere.</title>
        <authorList>
            <person name="Gaulin E."/>
        </authorList>
    </citation>
    <scope>NUCLEOTIDE SEQUENCE</scope>
    <source>
        <strain evidence="6">ATCC 38472_TT</strain>
    </source>
</reference>
<keyword evidence="4" id="KW-0732">Signal</keyword>
<dbReference type="AlphaFoldDB" id="A0A8K1CU84"/>